<feature type="region of interest" description="Disordered" evidence="1">
    <location>
        <begin position="27"/>
        <end position="65"/>
    </location>
</feature>
<dbReference type="Gene3D" id="3.90.1010.20">
    <property type="match status" value="2"/>
</dbReference>
<dbReference type="GO" id="GO:0016020">
    <property type="term" value="C:membrane"/>
    <property type="evidence" value="ECO:0007669"/>
    <property type="project" value="InterPro"/>
</dbReference>
<feature type="signal peptide" evidence="2">
    <location>
        <begin position="1"/>
        <end position="20"/>
    </location>
</feature>
<dbReference type="InterPro" id="IPR007329">
    <property type="entry name" value="FMN-bd"/>
</dbReference>
<protein>
    <submittedName>
        <fullName evidence="4">Putative lipoprotein</fullName>
    </submittedName>
</protein>
<evidence type="ECO:0000256" key="1">
    <source>
        <dbReference type="SAM" id="MobiDB-lite"/>
    </source>
</evidence>
<dbReference type="AlphaFoldDB" id="A0A090IYK8"/>
<dbReference type="Proteomes" id="UP000040576">
    <property type="component" value="Unassembled WGS sequence"/>
</dbReference>
<evidence type="ECO:0000256" key="2">
    <source>
        <dbReference type="SAM" id="SignalP"/>
    </source>
</evidence>
<feature type="compositionally biased region" description="Basic and acidic residues" evidence="1">
    <location>
        <begin position="27"/>
        <end position="39"/>
    </location>
</feature>
<gene>
    <name evidence="4" type="ORF">BT1A1_1670</name>
</gene>
<keyword evidence="4" id="KW-0449">Lipoprotein</keyword>
<keyword evidence="5" id="KW-1185">Reference proteome</keyword>
<evidence type="ECO:0000259" key="3">
    <source>
        <dbReference type="SMART" id="SM00900"/>
    </source>
</evidence>
<feature type="domain" description="FMN-binding" evidence="3">
    <location>
        <begin position="198"/>
        <end position="289"/>
    </location>
</feature>
<proteinExistence type="predicted"/>
<sequence>MKYHKIFVSSLLSLSLLLCACGNNDDNAKKNNNQEEQKDQGSGVDSKNVENKVVAGSPLQDGTYSLTETNYDENGWRATERITVKNGKITKADYNYINEEGKLKTDDKDYQKNMSAKTGVGPQDYIPQLNKQLVKKQDAKQVEIVSGATHSSEKFVNYSQQLIQKAQAGDTTEIQIDTSAPLKDGVYKLTEKNLDTNGWKTYINMTVEGGRITQVDYNNVNADGKLKSEDEDYEKNMKDKSGVGPKEYIPQLSQALVESQNTEGISVVSGATHSSHLFKMYAAQLINAAQRGDTTPIEVDNIVFAEE</sequence>
<dbReference type="GO" id="GO:0010181">
    <property type="term" value="F:FMN binding"/>
    <property type="evidence" value="ECO:0007669"/>
    <property type="project" value="InterPro"/>
</dbReference>
<dbReference type="RefSeq" id="WP_034769937.1">
    <property type="nucleotide sequence ID" value="NZ_CCRF01000047.1"/>
</dbReference>
<dbReference type="SMART" id="SM00900">
    <property type="entry name" value="FMN_bind"/>
    <property type="match status" value="2"/>
</dbReference>
<evidence type="ECO:0000313" key="4">
    <source>
        <dbReference type="EMBL" id="CEE01498.1"/>
    </source>
</evidence>
<dbReference type="Pfam" id="PF04205">
    <property type="entry name" value="FMN_bind"/>
    <property type="match status" value="1"/>
</dbReference>
<dbReference type="EMBL" id="CCRF01000047">
    <property type="protein sequence ID" value="CEE01498.1"/>
    <property type="molecule type" value="Genomic_DNA"/>
</dbReference>
<reference evidence="4 5" key="1">
    <citation type="submission" date="2014-07" db="EMBL/GenBank/DDBJ databases">
        <authorList>
            <person name="Wibberg Daniel"/>
        </authorList>
    </citation>
    <scope>NUCLEOTIDE SEQUENCE [LARGE SCALE GENOMIC DNA]</scope>
</reference>
<feature type="chain" id="PRO_5039727978" evidence="2">
    <location>
        <begin position="21"/>
        <end position="307"/>
    </location>
</feature>
<dbReference type="InterPro" id="IPR049652">
    <property type="entry name" value="PplA-like"/>
</dbReference>
<feature type="domain" description="FMN-binding" evidence="3">
    <location>
        <begin position="75"/>
        <end position="166"/>
    </location>
</feature>
<dbReference type="NCBIfam" id="NF041941">
    <property type="entry name" value="lipo_FMN_PplA"/>
    <property type="match status" value="1"/>
</dbReference>
<organism evidence="4 5">
    <name type="scientific">Caldibacillus thermoamylovorans</name>
    <dbReference type="NCBI Taxonomy" id="35841"/>
    <lineage>
        <taxon>Bacteria</taxon>
        <taxon>Bacillati</taxon>
        <taxon>Bacillota</taxon>
        <taxon>Bacilli</taxon>
        <taxon>Bacillales</taxon>
        <taxon>Bacillaceae</taxon>
        <taxon>Caldibacillus</taxon>
    </lineage>
</organism>
<name>A0A090IYK8_9BACI</name>
<dbReference type="GeneID" id="92960839"/>
<accession>A0A090IYK8</accession>
<keyword evidence="2" id="KW-0732">Signal</keyword>
<evidence type="ECO:0000313" key="5">
    <source>
        <dbReference type="Proteomes" id="UP000040576"/>
    </source>
</evidence>
<dbReference type="PROSITE" id="PS51257">
    <property type="entry name" value="PROKAR_LIPOPROTEIN"/>
    <property type="match status" value="1"/>
</dbReference>